<evidence type="ECO:0000313" key="2">
    <source>
        <dbReference type="EMBL" id="KAK5997069.1"/>
    </source>
</evidence>
<dbReference type="InterPro" id="IPR010730">
    <property type="entry name" value="HET"/>
</dbReference>
<evidence type="ECO:0000259" key="1">
    <source>
        <dbReference type="Pfam" id="PF06985"/>
    </source>
</evidence>
<reference evidence="2 3" key="1">
    <citation type="submission" date="2024-01" db="EMBL/GenBank/DDBJ databases">
        <title>Complete genome of Cladobotryum mycophilum ATHUM6906.</title>
        <authorList>
            <person name="Christinaki A.C."/>
            <person name="Myridakis A.I."/>
            <person name="Kouvelis V.N."/>
        </authorList>
    </citation>
    <scope>NUCLEOTIDE SEQUENCE [LARGE SCALE GENOMIC DNA]</scope>
    <source>
        <strain evidence="2 3">ATHUM6906</strain>
    </source>
</reference>
<keyword evidence="3" id="KW-1185">Reference proteome</keyword>
<evidence type="ECO:0000313" key="3">
    <source>
        <dbReference type="Proteomes" id="UP001338125"/>
    </source>
</evidence>
<name>A0ABR0SYI9_9HYPO</name>
<protein>
    <recommendedName>
        <fullName evidence="1">Heterokaryon incompatibility domain-containing protein</fullName>
    </recommendedName>
</protein>
<dbReference type="PANTHER" id="PTHR24148:SF64">
    <property type="entry name" value="HETEROKARYON INCOMPATIBILITY DOMAIN-CONTAINING PROTEIN"/>
    <property type="match status" value="1"/>
</dbReference>
<organism evidence="2 3">
    <name type="scientific">Cladobotryum mycophilum</name>
    <dbReference type="NCBI Taxonomy" id="491253"/>
    <lineage>
        <taxon>Eukaryota</taxon>
        <taxon>Fungi</taxon>
        <taxon>Dikarya</taxon>
        <taxon>Ascomycota</taxon>
        <taxon>Pezizomycotina</taxon>
        <taxon>Sordariomycetes</taxon>
        <taxon>Hypocreomycetidae</taxon>
        <taxon>Hypocreales</taxon>
        <taxon>Hypocreaceae</taxon>
        <taxon>Cladobotryum</taxon>
    </lineage>
</organism>
<proteinExistence type="predicted"/>
<comment type="caution">
    <text evidence="2">The sequence shown here is derived from an EMBL/GenBank/DDBJ whole genome shotgun (WGS) entry which is preliminary data.</text>
</comment>
<dbReference type="EMBL" id="JAVFKD010000002">
    <property type="protein sequence ID" value="KAK5997069.1"/>
    <property type="molecule type" value="Genomic_DNA"/>
</dbReference>
<accession>A0ABR0SYI9</accession>
<dbReference type="PANTHER" id="PTHR24148">
    <property type="entry name" value="ANKYRIN REPEAT DOMAIN-CONTAINING PROTEIN 39 HOMOLOG-RELATED"/>
    <property type="match status" value="1"/>
</dbReference>
<dbReference type="Proteomes" id="UP001338125">
    <property type="component" value="Unassembled WGS sequence"/>
</dbReference>
<gene>
    <name evidence="2" type="ORF">PT974_02421</name>
</gene>
<dbReference type="InterPro" id="IPR052895">
    <property type="entry name" value="HetReg/Transcr_Mod"/>
</dbReference>
<sequence>MGRNSSQCILEIPFTDLGASPVSLTQATECRFQFIDCHRFIHKETIRILEFAQLPTDPSYAVVSYVWKGLQPLSDDTPSIPNIIIDGAVGADPISGEVLRLVIIAASMSGCELIWLDGLCILQGNETDKTWQIERMYSIYTSSKDCIVVPGGLRRLTTLEEETSWILRAWTLQEAVAPTSSHCLFSWKYPSCTLQTNIPLTITAIEPGMAAITDLLSLLQMVSKRTNDYHILDSAFKEIVFPAPYPYINIFGNSLQAQPQVTELLQAMQKKGKPEMSIAIWRSSFLRSAKYPVDTVFSIMGLLGVTLDVKRFGPDDRLGATIALMQAILQAGGRAEWLGIGIDTEPNPRLSTIPSFPHTNSAGKAIIAIKDDGDKEVSRLISTSWGIRETPKGTMDDQGYFRFRAPAASIRKARSSTNMAGFSSKTLGKWELLPNTQGSFAAVFIGYWADYSNVALGLAFRSDNCVLMLIKKHAPGKYHNIGYVFVEEHVLGRKGWKKNVFVVGGPEA</sequence>
<feature type="domain" description="Heterokaryon incompatibility" evidence="1">
    <location>
        <begin position="60"/>
        <end position="150"/>
    </location>
</feature>
<dbReference type="Pfam" id="PF06985">
    <property type="entry name" value="HET"/>
    <property type="match status" value="1"/>
</dbReference>